<evidence type="ECO:0000256" key="1">
    <source>
        <dbReference type="ARBA" id="ARBA00004470"/>
    </source>
</evidence>
<dbReference type="SUPFAM" id="SSF53254">
    <property type="entry name" value="Phosphoglycerate mutase-like"/>
    <property type="match status" value="1"/>
</dbReference>
<dbReference type="InterPro" id="IPR013078">
    <property type="entry name" value="His_Pase_superF_clade-1"/>
</dbReference>
<feature type="binding site" evidence="10">
    <location>
        <position position="645"/>
    </location>
    <ligand>
        <name>substrate</name>
    </ligand>
</feature>
<dbReference type="STRING" id="564608.C1MHL6"/>
<evidence type="ECO:0000256" key="10">
    <source>
        <dbReference type="PIRSR" id="PIRSR613078-2"/>
    </source>
</evidence>
<feature type="active site" description="Proton donor/acceptor" evidence="9">
    <location>
        <position position="634"/>
    </location>
</feature>
<evidence type="ECO:0000256" key="2">
    <source>
        <dbReference type="ARBA" id="ARBA00022528"/>
    </source>
</evidence>
<keyword evidence="3" id="KW-0934">Plastid</keyword>
<evidence type="ECO:0000256" key="8">
    <source>
        <dbReference type="ARBA" id="ARBA00066640"/>
    </source>
</evidence>
<name>C1MHL6_MICPC</name>
<dbReference type="EMBL" id="GG663735">
    <property type="protein sequence ID" value="EEH60229.1"/>
    <property type="molecule type" value="Genomic_DNA"/>
</dbReference>
<evidence type="ECO:0000313" key="13">
    <source>
        <dbReference type="Proteomes" id="UP000001876"/>
    </source>
</evidence>
<gene>
    <name evidence="12" type="ORF">MICPUCDRAFT_50244</name>
</gene>
<dbReference type="SMART" id="SM00855">
    <property type="entry name" value="PGAM"/>
    <property type="match status" value="1"/>
</dbReference>
<dbReference type="PANTHER" id="PTHR48100">
    <property type="entry name" value="BROAD-SPECIFICITY PHOSPHATASE YOR283W-RELATED"/>
    <property type="match status" value="1"/>
</dbReference>
<dbReference type="KEGG" id="mpp:MICPUCDRAFT_50244"/>
<dbReference type="InterPro" id="IPR050275">
    <property type="entry name" value="PGM_Phosphatase"/>
</dbReference>
<evidence type="ECO:0000313" key="12">
    <source>
        <dbReference type="EMBL" id="EEH60229.1"/>
    </source>
</evidence>
<dbReference type="PANTHER" id="PTHR48100:SF10">
    <property type="entry name" value="2-CARBOXY-D-ARABINITOL-1-PHOSPHATASE-RELATED"/>
    <property type="match status" value="1"/>
</dbReference>
<dbReference type="RefSeq" id="XP_003054977.1">
    <property type="nucleotide sequence ID" value="XM_003054931.1"/>
</dbReference>
<evidence type="ECO:0000256" key="3">
    <source>
        <dbReference type="ARBA" id="ARBA00022640"/>
    </source>
</evidence>
<dbReference type="Gene3D" id="2.60.120.620">
    <property type="entry name" value="q2cbj1_9rhob like domain"/>
    <property type="match status" value="1"/>
</dbReference>
<dbReference type="Proteomes" id="UP000001876">
    <property type="component" value="Unassembled WGS sequence"/>
</dbReference>
<keyword evidence="4" id="KW-0378">Hydrolase</keyword>
<evidence type="ECO:0000256" key="6">
    <source>
        <dbReference type="ARBA" id="ARBA00038362"/>
    </source>
</evidence>
<accession>C1MHL6</accession>
<proteinExistence type="inferred from homology"/>
<sequence length="903" mass="98038">MIAARPSPLCQSPKRVWNKRRSCLSRKDYSVRGCRDRNRLELAAAANETDGAVLLIGGWDESEVEPLTELVRALAEDLEVSDAVGMLITRVVGDRLAVSAETLLSNRVDVGSQTSTSSSGATLPPATRCVLLRGEAAKALMPYLRSEMYEAGFSPAVFGAFTPAHDELPLVEVATTIVLAHEAYWDLQAEPKEDDIVPTSWPGEKEWTPSDTTIALRVSTDKAVVFDPPAGDDVSDAVTSPEASRMREDVSNVLALDGVVGGALRKALLDTITQPDWPHETADRPPTPRWERDTDDGIGVDSREPSSSGAPQLRVPPKSWGLSDEALEEVRRSTPLRTFLARISSLYPEYHVRMMPADALEPDGVPGAMSSTLDGDGSQSRVGTVVANAAVYGDEFKWHLDWDPSVSEATSPFAERFGRYVNRSKGRPLFVSALVYLNGPNPWTPDMDAETMFLDPDTGTGFFVRPAPGRVILMEQDVLHRVSPPSKSAGVPRYSLVLKLCFYPKTATTAPTVARDGWGEPTRFGSASGLSAPPQLLQNDSQRLEYDKTDVIKRVTLVRHGQSTWNEEGRLQGSSDFSVLTPKGEAQAEITREMLQDKRFDVCFRSPLARASRTAEVIWGSRSEEMVDVSDLREIDLYSFQGLLKEEGKKKHGESYAAWKTDPVNFEIDGHFPVRELWKRGADCWDTILEADGSDVLVVAHNAINQSMVANALGLGPEYFRRLVQSNCGLTTLVFRQSSTDENAAFVVLEQLNQTRAAPLAGNADMTKSRAVLICSSGSQGAELDDIAAGVSKALKDERVESVRFDDCTSSRVLAQNVADRLNLSEGPRASVAVMAELATPGSTVLFASAQTIDDVLSLALNIDEESGLNVSFSLGGVTIIDFDDLGGGACVACVNVTSHLTS</sequence>
<dbReference type="EC" id="3.1.3.63" evidence="8"/>
<keyword evidence="2" id="KW-0150">Chloroplast</keyword>
<dbReference type="eggNOG" id="KOG0235">
    <property type="taxonomic scope" value="Eukaryota"/>
</dbReference>
<keyword evidence="13" id="KW-1185">Reference proteome</keyword>
<dbReference type="InterPro" id="IPR001345">
    <property type="entry name" value="PG/BPGM_mutase_AS"/>
</dbReference>
<evidence type="ECO:0000256" key="11">
    <source>
        <dbReference type="SAM" id="MobiDB-lite"/>
    </source>
</evidence>
<comment type="subcellular location">
    <subcellularLocation>
        <location evidence="1">Plastid</location>
        <location evidence="1">Chloroplast stroma</location>
    </subcellularLocation>
</comment>
<dbReference type="Pfam" id="PF00300">
    <property type="entry name" value="His_Phos_1"/>
    <property type="match status" value="1"/>
</dbReference>
<evidence type="ECO:0000256" key="9">
    <source>
        <dbReference type="PIRSR" id="PIRSR613078-1"/>
    </source>
</evidence>
<comment type="catalytic activity">
    <reaction evidence="7">
        <text>2-carboxy-D-arabinitol 1-phosphate + H2O = 2-carboxy-D-arabinitol + phosphate</text>
        <dbReference type="Rhea" id="RHEA:17837"/>
        <dbReference type="ChEBI" id="CHEBI:15377"/>
        <dbReference type="ChEBI" id="CHEBI:43474"/>
        <dbReference type="ChEBI" id="CHEBI:58008"/>
        <dbReference type="ChEBI" id="CHEBI:58185"/>
        <dbReference type="EC" id="3.1.3.63"/>
    </reaction>
</comment>
<organism evidence="13">
    <name type="scientific">Micromonas pusilla (strain CCMP1545)</name>
    <name type="common">Picoplanktonic green alga</name>
    <dbReference type="NCBI Taxonomy" id="564608"/>
    <lineage>
        <taxon>Eukaryota</taxon>
        <taxon>Viridiplantae</taxon>
        <taxon>Chlorophyta</taxon>
        <taxon>Mamiellophyceae</taxon>
        <taxon>Mamiellales</taxon>
        <taxon>Mamiellaceae</taxon>
        <taxon>Micromonas</taxon>
    </lineage>
</organism>
<evidence type="ECO:0000256" key="7">
    <source>
        <dbReference type="ARBA" id="ARBA00052441"/>
    </source>
</evidence>
<dbReference type="Gene3D" id="3.40.50.1240">
    <property type="entry name" value="Phosphoglycerate mutase-like"/>
    <property type="match status" value="1"/>
</dbReference>
<dbReference type="GeneID" id="9680661"/>
<dbReference type="AlphaFoldDB" id="C1MHL6"/>
<evidence type="ECO:0000256" key="4">
    <source>
        <dbReference type="ARBA" id="ARBA00022801"/>
    </source>
</evidence>
<feature type="active site" description="Tele-phosphohistidine intermediate" evidence="9">
    <location>
        <position position="560"/>
    </location>
</feature>
<dbReference type="GO" id="GO:0047538">
    <property type="term" value="F:2-carboxy-D-arabinitol-1-phosphatase activity"/>
    <property type="evidence" value="ECO:0007669"/>
    <property type="project" value="UniProtKB-EC"/>
</dbReference>
<dbReference type="OrthoDB" id="5952526at2759"/>
<comment type="similarity">
    <text evidence="6">Belongs to the phosphoglycerate mutase family.</text>
</comment>
<feature type="binding site" evidence="10">
    <location>
        <position position="610"/>
    </location>
    <ligand>
        <name>substrate</name>
    </ligand>
</feature>
<evidence type="ECO:0000256" key="5">
    <source>
        <dbReference type="ARBA" id="ARBA00022946"/>
    </source>
</evidence>
<dbReference type="InterPro" id="IPR029033">
    <property type="entry name" value="His_PPase_superfam"/>
</dbReference>
<protein>
    <recommendedName>
        <fullName evidence="8">2-carboxy-D-arabinitol-1-phosphatase</fullName>
        <ecNumber evidence="8">3.1.3.63</ecNumber>
    </recommendedName>
</protein>
<feature type="binding site" evidence="10">
    <location>
        <begin position="559"/>
        <end position="566"/>
    </location>
    <ligand>
        <name>substrate</name>
    </ligand>
</feature>
<feature type="region of interest" description="Disordered" evidence="11">
    <location>
        <begin position="275"/>
        <end position="320"/>
    </location>
</feature>
<dbReference type="PROSITE" id="PS00175">
    <property type="entry name" value="PG_MUTASE"/>
    <property type="match status" value="1"/>
</dbReference>
<dbReference type="FunFam" id="3.40.50.1240:FF:000018">
    <property type="entry name" value="Phosphoglycerate mutase"/>
    <property type="match status" value="1"/>
</dbReference>
<dbReference type="CDD" id="cd07067">
    <property type="entry name" value="HP_PGM_like"/>
    <property type="match status" value="1"/>
</dbReference>
<reference evidence="12 13" key="1">
    <citation type="journal article" date="2009" name="Science">
        <title>Green evolution and dynamic adaptations revealed by genomes of the marine picoeukaryotes Micromonas.</title>
        <authorList>
            <person name="Worden A.Z."/>
            <person name="Lee J.H."/>
            <person name="Mock T."/>
            <person name="Rouze P."/>
            <person name="Simmons M.P."/>
            <person name="Aerts A.L."/>
            <person name="Allen A.E."/>
            <person name="Cuvelier M.L."/>
            <person name="Derelle E."/>
            <person name="Everett M.V."/>
            <person name="Foulon E."/>
            <person name="Grimwood J."/>
            <person name="Gundlach H."/>
            <person name="Henrissat B."/>
            <person name="Napoli C."/>
            <person name="McDonald S.M."/>
            <person name="Parker M.S."/>
            <person name="Rombauts S."/>
            <person name="Salamov A."/>
            <person name="Von Dassow P."/>
            <person name="Badger J.H."/>
            <person name="Coutinho P.M."/>
            <person name="Demir E."/>
            <person name="Dubchak I."/>
            <person name="Gentemann C."/>
            <person name="Eikrem W."/>
            <person name="Gready J.E."/>
            <person name="John U."/>
            <person name="Lanier W."/>
            <person name="Lindquist E.A."/>
            <person name="Lucas S."/>
            <person name="Mayer K.F."/>
            <person name="Moreau H."/>
            <person name="Not F."/>
            <person name="Otillar R."/>
            <person name="Panaud O."/>
            <person name="Pangilinan J."/>
            <person name="Paulsen I."/>
            <person name="Piegu B."/>
            <person name="Poliakov A."/>
            <person name="Robbens S."/>
            <person name="Schmutz J."/>
            <person name="Toulza E."/>
            <person name="Wyss T."/>
            <person name="Zelensky A."/>
            <person name="Zhou K."/>
            <person name="Armbrust E.V."/>
            <person name="Bhattacharya D."/>
            <person name="Goodenough U.W."/>
            <person name="Van de Peer Y."/>
            <person name="Grigoriev I.V."/>
        </authorList>
    </citation>
    <scope>NUCLEOTIDE SEQUENCE [LARGE SCALE GENOMIC DNA]</scope>
    <source>
        <strain evidence="12 13">CCMP1545</strain>
    </source>
</reference>
<keyword evidence="5" id="KW-0809">Transit peptide</keyword>
<dbReference type="GO" id="GO:0009570">
    <property type="term" value="C:chloroplast stroma"/>
    <property type="evidence" value="ECO:0007669"/>
    <property type="project" value="UniProtKB-SubCell"/>
</dbReference>